<dbReference type="SUPFAM" id="SSF53067">
    <property type="entry name" value="Actin-like ATPase domain"/>
    <property type="match status" value="2"/>
</dbReference>
<dbReference type="GO" id="GO:0016301">
    <property type="term" value="F:kinase activity"/>
    <property type="evidence" value="ECO:0007669"/>
    <property type="project" value="UniProtKB-KW"/>
</dbReference>
<dbReference type="InterPro" id="IPR000577">
    <property type="entry name" value="Carb_kinase_FGGY"/>
</dbReference>
<dbReference type="GO" id="GO:0042732">
    <property type="term" value="P:D-xylose metabolic process"/>
    <property type="evidence" value="ECO:0007669"/>
    <property type="project" value="UniProtKB-KW"/>
</dbReference>
<evidence type="ECO:0000256" key="3">
    <source>
        <dbReference type="ARBA" id="ARBA00022679"/>
    </source>
</evidence>
<dbReference type="Proteomes" id="UP000468687">
    <property type="component" value="Unassembled WGS sequence"/>
</dbReference>
<dbReference type="PANTHER" id="PTHR43095:SF5">
    <property type="entry name" value="XYLULOSE KINASE"/>
    <property type="match status" value="1"/>
</dbReference>
<feature type="region of interest" description="Disordered" evidence="6">
    <location>
        <begin position="38"/>
        <end position="58"/>
    </location>
</feature>
<keyword evidence="2" id="KW-0859">Xylose metabolism</keyword>
<evidence type="ECO:0000313" key="9">
    <source>
        <dbReference type="EMBL" id="NEN77426.1"/>
    </source>
</evidence>
<evidence type="ECO:0000256" key="2">
    <source>
        <dbReference type="ARBA" id="ARBA00022629"/>
    </source>
</evidence>
<dbReference type="Gene3D" id="3.30.420.40">
    <property type="match status" value="2"/>
</dbReference>
<evidence type="ECO:0000259" key="8">
    <source>
        <dbReference type="Pfam" id="PF02782"/>
    </source>
</evidence>
<dbReference type="PANTHER" id="PTHR43095">
    <property type="entry name" value="SUGAR KINASE"/>
    <property type="match status" value="1"/>
</dbReference>
<evidence type="ECO:0000256" key="6">
    <source>
        <dbReference type="SAM" id="MobiDB-lite"/>
    </source>
</evidence>
<dbReference type="Pfam" id="PF00370">
    <property type="entry name" value="FGGY_N"/>
    <property type="match status" value="1"/>
</dbReference>
<dbReference type="AlphaFoldDB" id="A0A6P0HFX4"/>
<keyword evidence="3 5" id="KW-0808">Transferase</keyword>
<gene>
    <name evidence="9" type="ORF">G3T38_03955</name>
</gene>
<dbReference type="PIRSF" id="PIRSF000538">
    <property type="entry name" value="GlpK"/>
    <property type="match status" value="1"/>
</dbReference>
<protein>
    <submittedName>
        <fullName evidence="9">Xylulose kinase</fullName>
    </submittedName>
</protein>
<comment type="similarity">
    <text evidence="1 5">Belongs to the FGGY kinase family.</text>
</comment>
<name>A0A6P0HFX4_9ACTN</name>
<dbReference type="Pfam" id="PF02782">
    <property type="entry name" value="FGGY_C"/>
    <property type="match status" value="1"/>
</dbReference>
<dbReference type="GO" id="GO:0016773">
    <property type="term" value="F:phosphotransferase activity, alcohol group as acceptor"/>
    <property type="evidence" value="ECO:0007669"/>
    <property type="project" value="InterPro"/>
</dbReference>
<keyword evidence="2" id="KW-0119">Carbohydrate metabolism</keyword>
<dbReference type="InterPro" id="IPR050406">
    <property type="entry name" value="FGGY_Carb_Kinase"/>
</dbReference>
<proteinExistence type="inferred from homology"/>
<feature type="domain" description="Carbohydrate kinase FGGY N-terminal" evidence="7">
    <location>
        <begin position="18"/>
        <end position="187"/>
    </location>
</feature>
<evidence type="ECO:0000313" key="10">
    <source>
        <dbReference type="Proteomes" id="UP000468687"/>
    </source>
</evidence>
<dbReference type="InterPro" id="IPR018485">
    <property type="entry name" value="FGGY_C"/>
</dbReference>
<dbReference type="InterPro" id="IPR018483">
    <property type="entry name" value="Carb_kinase_FGGY_CS"/>
</dbReference>
<sequence>MPEPTPPGTTDGPGVPAYVGVDVGSTTTKAIAFTADGSPLASGSAGYEISRPSPDRAEQEGQDWIDAVDACVAQLAAQVDLGPVRAIGVTSQVDTHVPVDADLRPLRPALLWQDVRTAATAAALNERLGPEGRLAGWGDERPVDASNPVPRGLWLAEHEPDVWAATRWLLLPKDLVVGWLTGTPCADPLGSFKVVGPDGRYVAGVDHAPGLAERLAPLASPETPAGRTLRGWHGIRAGTVVATGTMDAFGNVLGSGLHEVGHTMATIGTSVIVAALGADGTPAPGVVAFAPFCSRHVHAGPTQSGGESLRWWARLSGHSVEEVVAAAATAAPGCGGVVFAPHLMGERAPLWDDHVRAWFTGLSSSTTFADLSRAVLEGVAYSLRELLEAVEVATPRAAALTLSGGGSRSELWCQIAADVTGRVVRRSREADTAVVGAATLAASAVTGDDPWRAAASLAQVDRVFEPDPGLAATYDELYALYRQTYEVLGPVHDRLAAHRSTAPGGTP</sequence>
<comment type="caution">
    <text evidence="9">The sequence shown here is derived from an EMBL/GenBank/DDBJ whole genome shotgun (WGS) entry which is preliminary data.</text>
</comment>
<evidence type="ECO:0000256" key="5">
    <source>
        <dbReference type="RuleBase" id="RU003733"/>
    </source>
</evidence>
<dbReference type="PROSITE" id="PS00445">
    <property type="entry name" value="FGGY_KINASES_2"/>
    <property type="match status" value="1"/>
</dbReference>
<keyword evidence="10" id="KW-1185">Reference proteome</keyword>
<dbReference type="InterPro" id="IPR018484">
    <property type="entry name" value="FGGY_N"/>
</dbReference>
<organism evidence="9 10">
    <name type="scientific">Nocardioides zeae</name>
    <dbReference type="NCBI Taxonomy" id="1457234"/>
    <lineage>
        <taxon>Bacteria</taxon>
        <taxon>Bacillati</taxon>
        <taxon>Actinomycetota</taxon>
        <taxon>Actinomycetes</taxon>
        <taxon>Propionibacteriales</taxon>
        <taxon>Nocardioidaceae</taxon>
        <taxon>Nocardioides</taxon>
    </lineage>
</organism>
<reference evidence="9 10" key="1">
    <citation type="journal article" date="2014" name="Int. J. Syst. Evol. Microbiol.">
        <title>Nocardioides zeae sp. nov., isolated from the stem of Zea mays.</title>
        <authorList>
            <person name="Glaeser S.P."/>
            <person name="McInroy J.A."/>
            <person name="Busse H.J."/>
            <person name="Kampfer P."/>
        </authorList>
    </citation>
    <scope>NUCLEOTIDE SEQUENCE [LARGE SCALE GENOMIC DNA]</scope>
    <source>
        <strain evidence="9 10">JCM 30728</strain>
    </source>
</reference>
<evidence type="ECO:0000256" key="1">
    <source>
        <dbReference type="ARBA" id="ARBA00009156"/>
    </source>
</evidence>
<feature type="domain" description="Carbohydrate kinase FGGY C-terminal" evidence="8">
    <location>
        <begin position="265"/>
        <end position="444"/>
    </location>
</feature>
<accession>A0A6P0HFX4</accession>
<keyword evidence="4 5" id="KW-0418">Kinase</keyword>
<evidence type="ECO:0000256" key="4">
    <source>
        <dbReference type="ARBA" id="ARBA00022777"/>
    </source>
</evidence>
<dbReference type="InterPro" id="IPR043129">
    <property type="entry name" value="ATPase_NBD"/>
</dbReference>
<evidence type="ECO:0000259" key="7">
    <source>
        <dbReference type="Pfam" id="PF00370"/>
    </source>
</evidence>
<dbReference type="EMBL" id="JAAGXA010000002">
    <property type="protein sequence ID" value="NEN77426.1"/>
    <property type="molecule type" value="Genomic_DNA"/>
</dbReference>
<dbReference type="RefSeq" id="WP_163770791.1">
    <property type="nucleotide sequence ID" value="NZ_JAAGXA010000002.1"/>
</dbReference>